<gene>
    <name evidence="1" type="ORF">CLV71_13530</name>
</gene>
<dbReference type="EMBL" id="SOCP01000035">
    <property type="protein sequence ID" value="TDV35404.1"/>
    <property type="molecule type" value="Genomic_DNA"/>
</dbReference>
<proteinExistence type="predicted"/>
<evidence type="ECO:0000313" key="1">
    <source>
        <dbReference type="EMBL" id="TDV35404.1"/>
    </source>
</evidence>
<comment type="caution">
    <text evidence="1">The sequence shown here is derived from an EMBL/GenBank/DDBJ whole genome shotgun (WGS) entry which is preliminary data.</text>
</comment>
<dbReference type="Proteomes" id="UP000294927">
    <property type="component" value="Unassembled WGS sequence"/>
</dbReference>
<accession>A0A4R7UPV4</accession>
<organism evidence="1 2">
    <name type="scientific">Actinophytocola oryzae</name>
    <dbReference type="NCBI Taxonomy" id="502181"/>
    <lineage>
        <taxon>Bacteria</taxon>
        <taxon>Bacillati</taxon>
        <taxon>Actinomycetota</taxon>
        <taxon>Actinomycetes</taxon>
        <taxon>Pseudonocardiales</taxon>
        <taxon>Pseudonocardiaceae</taxon>
    </lineage>
</organism>
<sequence>MRNLTLIKCALGRHMSYATGMPTFVWGHRPVIVERKRFVTELPAARIQNQTTDLSIYASAPPHERGA</sequence>
<dbReference type="AlphaFoldDB" id="A0A4R7UPV4"/>
<protein>
    <submittedName>
        <fullName evidence="1">Uncharacterized protein</fullName>
    </submittedName>
</protein>
<keyword evidence="2" id="KW-1185">Reference proteome</keyword>
<reference evidence="1 2" key="1">
    <citation type="submission" date="2019-03" db="EMBL/GenBank/DDBJ databases">
        <title>Genomic Encyclopedia of Archaeal and Bacterial Type Strains, Phase II (KMG-II): from individual species to whole genera.</title>
        <authorList>
            <person name="Goeker M."/>
        </authorList>
    </citation>
    <scope>NUCLEOTIDE SEQUENCE [LARGE SCALE GENOMIC DNA]</scope>
    <source>
        <strain evidence="1 2">DSM 45499</strain>
    </source>
</reference>
<name>A0A4R7UPV4_9PSEU</name>
<evidence type="ECO:0000313" key="2">
    <source>
        <dbReference type="Proteomes" id="UP000294927"/>
    </source>
</evidence>